<dbReference type="CDD" id="cd00082">
    <property type="entry name" value="HisKA"/>
    <property type="match status" value="1"/>
</dbReference>
<dbReference type="InterPro" id="IPR003661">
    <property type="entry name" value="HisK_dim/P_dom"/>
</dbReference>
<feature type="transmembrane region" description="Helical" evidence="7">
    <location>
        <begin position="436"/>
        <end position="456"/>
    </location>
</feature>
<dbReference type="SMART" id="SM00388">
    <property type="entry name" value="HisKA"/>
    <property type="match status" value="1"/>
</dbReference>
<dbReference type="SMART" id="SM00387">
    <property type="entry name" value="HATPase_c"/>
    <property type="match status" value="1"/>
</dbReference>
<dbReference type="Proteomes" id="UP000315736">
    <property type="component" value="Unassembled WGS sequence"/>
</dbReference>
<feature type="transmembrane region" description="Helical" evidence="7">
    <location>
        <begin position="625"/>
        <end position="646"/>
    </location>
</feature>
<accession>A0A554WCS2</accession>
<gene>
    <name evidence="9" type="primary">arcB</name>
    <name evidence="9" type="ORF">Talka_00040</name>
</gene>
<keyword evidence="3" id="KW-0597">Phosphoprotein</keyword>
<evidence type="ECO:0000256" key="2">
    <source>
        <dbReference type="ARBA" id="ARBA00012438"/>
    </source>
</evidence>
<dbReference type="PRINTS" id="PR00344">
    <property type="entry name" value="BCTRLSENSOR"/>
</dbReference>
<feature type="transmembrane region" description="Helical" evidence="7">
    <location>
        <begin position="325"/>
        <end position="348"/>
    </location>
</feature>
<dbReference type="GO" id="GO:0005886">
    <property type="term" value="C:plasma membrane"/>
    <property type="evidence" value="ECO:0007669"/>
    <property type="project" value="TreeGrafter"/>
</dbReference>
<feature type="transmembrane region" description="Helical" evidence="7">
    <location>
        <begin position="583"/>
        <end position="605"/>
    </location>
</feature>
<feature type="transmembrane region" description="Helical" evidence="7">
    <location>
        <begin position="462"/>
        <end position="485"/>
    </location>
</feature>
<keyword evidence="4 9" id="KW-0808">Transferase</keyword>
<feature type="transmembrane region" description="Helical" evidence="7">
    <location>
        <begin position="118"/>
        <end position="142"/>
    </location>
</feature>
<dbReference type="AlphaFoldDB" id="A0A554WCS2"/>
<dbReference type="PANTHER" id="PTHR43047">
    <property type="entry name" value="TWO-COMPONENT HISTIDINE PROTEIN KINASE"/>
    <property type="match status" value="1"/>
</dbReference>
<dbReference type="InterPro" id="IPR005467">
    <property type="entry name" value="His_kinase_dom"/>
</dbReference>
<feature type="transmembrane region" description="Helical" evidence="7">
    <location>
        <begin position="397"/>
        <end position="416"/>
    </location>
</feature>
<feature type="transmembrane region" description="Helical" evidence="7">
    <location>
        <begin position="192"/>
        <end position="210"/>
    </location>
</feature>
<feature type="transmembrane region" description="Helical" evidence="7">
    <location>
        <begin position="268"/>
        <end position="293"/>
    </location>
</feature>
<evidence type="ECO:0000313" key="9">
    <source>
        <dbReference type="EMBL" id="TSE21373.1"/>
    </source>
</evidence>
<feature type="transmembrane region" description="Helical" evidence="7">
    <location>
        <begin position="54"/>
        <end position="78"/>
    </location>
</feature>
<feature type="coiled-coil region" evidence="6">
    <location>
        <begin position="669"/>
        <end position="702"/>
    </location>
</feature>
<dbReference type="GO" id="GO:0009927">
    <property type="term" value="F:histidine phosphotransfer kinase activity"/>
    <property type="evidence" value="ECO:0007669"/>
    <property type="project" value="TreeGrafter"/>
</dbReference>
<dbReference type="RefSeq" id="WP_246100499.1">
    <property type="nucleotide sequence ID" value="NZ_VJNB01000001.1"/>
</dbReference>
<feature type="domain" description="Histidine kinase" evidence="8">
    <location>
        <begin position="706"/>
        <end position="921"/>
    </location>
</feature>
<keyword evidence="5" id="KW-0418">Kinase</keyword>
<evidence type="ECO:0000259" key="8">
    <source>
        <dbReference type="PROSITE" id="PS50109"/>
    </source>
</evidence>
<dbReference type="InterPro" id="IPR003594">
    <property type="entry name" value="HATPase_dom"/>
</dbReference>
<keyword evidence="7" id="KW-0472">Membrane</keyword>
<dbReference type="Gene3D" id="1.10.287.130">
    <property type="match status" value="1"/>
</dbReference>
<dbReference type="EMBL" id="VJNB01000001">
    <property type="protein sequence ID" value="TSE21373.1"/>
    <property type="molecule type" value="Genomic_DNA"/>
</dbReference>
<organism evidence="9 10">
    <name type="scientific">Tepidimonas alkaliphilus</name>
    <dbReference type="NCBI Taxonomy" id="2588942"/>
    <lineage>
        <taxon>Bacteria</taxon>
        <taxon>Pseudomonadati</taxon>
        <taxon>Pseudomonadota</taxon>
        <taxon>Betaproteobacteria</taxon>
        <taxon>Burkholderiales</taxon>
        <taxon>Tepidimonas</taxon>
    </lineage>
</organism>
<dbReference type="GO" id="GO:0000155">
    <property type="term" value="F:phosphorelay sensor kinase activity"/>
    <property type="evidence" value="ECO:0007669"/>
    <property type="project" value="InterPro"/>
</dbReference>
<reference evidence="9 10" key="1">
    <citation type="submission" date="2019-07" db="EMBL/GenBank/DDBJ databases">
        <title>Tepidimonas alkaliphilus YIM 72238 draft genome.</title>
        <authorList>
            <person name="Da Costa M.S."/>
            <person name="Froufe H.J.C."/>
            <person name="Egas C."/>
            <person name="Albuquerque L."/>
        </authorList>
    </citation>
    <scope>NUCLEOTIDE SEQUENCE [LARGE SCALE GENOMIC DNA]</scope>
    <source>
        <strain evidence="9 10">YIM 72238</strain>
    </source>
</reference>
<keyword evidence="10" id="KW-1185">Reference proteome</keyword>
<feature type="transmembrane region" description="Helical" evidence="7">
    <location>
        <begin position="369"/>
        <end position="391"/>
    </location>
</feature>
<feature type="transmembrane region" description="Helical" evidence="7">
    <location>
        <begin position="84"/>
        <end position="106"/>
    </location>
</feature>
<comment type="catalytic activity">
    <reaction evidence="1">
        <text>ATP + protein L-histidine = ADP + protein N-phospho-L-histidine.</text>
        <dbReference type="EC" id="2.7.13.3"/>
    </reaction>
</comment>
<evidence type="ECO:0000256" key="7">
    <source>
        <dbReference type="SAM" id="Phobius"/>
    </source>
</evidence>
<name>A0A554WCS2_9BURK</name>
<dbReference type="EC" id="2.7.13.3" evidence="2"/>
<keyword evidence="7" id="KW-0812">Transmembrane</keyword>
<comment type="caution">
    <text evidence="9">The sequence shown here is derived from an EMBL/GenBank/DDBJ whole genome shotgun (WGS) entry which is preliminary data.</text>
</comment>
<sequence>MPPVSSNVEPRPAPSAPIAPVRRAYHRWVASETLEDYALRYTPLRFRRFSAARVANMAFGVASFLVLEAVGATLMLQFGVVNAVAAILAAGAVIALVGWPISVAAARHGVDMDLLTRGAGFGYLGSTLTSLIYATFTFIFFALEAAVMAYALELALGIPPSWGYLLCALVVIPLVTHGVTLIGRFQLWTQPLWLVLMLLPWAAVLVQDPGSVARWLHRDGAIEAAGGFDWHRFGAALTVALALVTQMGEQADYLRFMPPPHPARRWRWWAAVAVGGPGWVVPGVLKMLAGAWLAHLALERGVDAAHAVDPNQMYRVAYEHLLPPAWAVAATALFVVVSQLKINVTNAYAGSLAWSNFFSRLTHHHPGRVVWMAFNIALAWLLMEMNVFQALGAVLGLYAHVALAWLVAVVADLVVLKPLGWSPRGLEFRRAHLVDVNPVGVGAMVGASLLGVAAHVGMLGALAQAFSALVSMGAAFGLAVLLGAWTRGRHHLARRPDPAVAGAPPGASGTPAVLRCVVCQGDYEGPDMARCPAYGGWICSLCCTLDARCGDACKPHARLGTQLRAWLRRWLPRRWLPYLDAGVAHYLVLLAVTALVLAGLLALLAQQDLRHAQALGAPATLIHEAYRKVYVVLLALAAVVVWWLVLAQRARHVAQRESNRYTRLLLREIDAHRRTDAQLQRAREQAEAARRAAERANEAKSRYLSAISHELRTPLGAIMLYVQALQRDAALEARQAHALAMIQRAGEHVLSLIEGTLDLARIEAGRVTLDLRPTDLRALLEEVAALLAPQARAKGLRFALEGPPRWPAAVRTDAARLRQVLLNLLGNAVRYTDAGTVTLRVAWARELATIEVADTGPGMSASELQRVFEPFARGAAASRAAGAGLGLTIARMLTELMGGELTVHSALGQGTTFRLRLYLPEVAAPAVAAATASGAAPAALPPPAALSACPGLHAWPAPLRAALLERVRLGWARGVLRLLDEAPPLPGLEAVRQAARALEFDLLERWLMEASDDATARAGE</sequence>
<dbReference type="Gene3D" id="1.10.4160.10">
    <property type="entry name" value="Hydantoin permease"/>
    <property type="match status" value="1"/>
</dbReference>
<dbReference type="SUPFAM" id="SSF47384">
    <property type="entry name" value="Homodimeric domain of signal transducing histidine kinase"/>
    <property type="match status" value="1"/>
</dbReference>
<dbReference type="Pfam" id="PF00512">
    <property type="entry name" value="HisKA"/>
    <property type="match status" value="1"/>
</dbReference>
<keyword evidence="7" id="KW-1133">Transmembrane helix</keyword>
<dbReference type="Pfam" id="PF02518">
    <property type="entry name" value="HATPase_c"/>
    <property type="match status" value="1"/>
</dbReference>
<keyword evidence="6" id="KW-0175">Coiled coil</keyword>
<evidence type="ECO:0000256" key="1">
    <source>
        <dbReference type="ARBA" id="ARBA00000085"/>
    </source>
</evidence>
<dbReference type="InterPro" id="IPR036097">
    <property type="entry name" value="HisK_dim/P_sf"/>
</dbReference>
<evidence type="ECO:0000256" key="4">
    <source>
        <dbReference type="ARBA" id="ARBA00022679"/>
    </source>
</evidence>
<dbReference type="InterPro" id="IPR004358">
    <property type="entry name" value="Sig_transdc_His_kin-like_C"/>
</dbReference>
<protein>
    <recommendedName>
        <fullName evidence="2">histidine kinase</fullName>
        <ecNumber evidence="2">2.7.13.3</ecNumber>
    </recommendedName>
</protein>
<evidence type="ECO:0000256" key="6">
    <source>
        <dbReference type="SAM" id="Coils"/>
    </source>
</evidence>
<dbReference type="PANTHER" id="PTHR43047:SF72">
    <property type="entry name" value="OSMOSENSING HISTIDINE PROTEIN KINASE SLN1"/>
    <property type="match status" value="1"/>
</dbReference>
<dbReference type="InterPro" id="IPR036890">
    <property type="entry name" value="HATPase_C_sf"/>
</dbReference>
<dbReference type="SUPFAM" id="SSF55874">
    <property type="entry name" value="ATPase domain of HSP90 chaperone/DNA topoisomerase II/histidine kinase"/>
    <property type="match status" value="1"/>
</dbReference>
<dbReference type="Gene3D" id="3.30.565.10">
    <property type="entry name" value="Histidine kinase-like ATPase, C-terminal domain"/>
    <property type="match status" value="1"/>
</dbReference>
<evidence type="ECO:0000256" key="3">
    <source>
        <dbReference type="ARBA" id="ARBA00022553"/>
    </source>
</evidence>
<dbReference type="PROSITE" id="PS50109">
    <property type="entry name" value="HIS_KIN"/>
    <property type="match status" value="1"/>
</dbReference>
<evidence type="ECO:0000313" key="10">
    <source>
        <dbReference type="Proteomes" id="UP000315736"/>
    </source>
</evidence>
<evidence type="ECO:0000256" key="5">
    <source>
        <dbReference type="ARBA" id="ARBA00022777"/>
    </source>
</evidence>
<proteinExistence type="predicted"/>